<dbReference type="InterPro" id="IPR020084">
    <property type="entry name" value="NUDIX_hydrolase_CS"/>
</dbReference>
<proteinExistence type="predicted"/>
<name>A0A6L5BU07_9PSED</name>
<evidence type="ECO:0000259" key="3">
    <source>
        <dbReference type="PROSITE" id="PS51462"/>
    </source>
</evidence>
<dbReference type="SUPFAM" id="SSF55811">
    <property type="entry name" value="Nudix"/>
    <property type="match status" value="1"/>
</dbReference>
<sequence length="159" mass="17635">MSPNKACPLVLSSIPGTHILLFRHPLAGVQLVKGTIEAGETPAQAALRELSEESGIDAASVVSDLGCWDAEHLNQIWSFQLCDTQALLPEQWTHQTQDDHGHAFSFFWAPLDDLPYADCHPVFRRALRYLTTLLAAQGYVLAHDKRITKPAVKRQHADT</sequence>
<dbReference type="PROSITE" id="PS51462">
    <property type="entry name" value="NUDIX"/>
    <property type="match status" value="1"/>
</dbReference>
<feature type="domain" description="Nudix hydrolase" evidence="3">
    <location>
        <begin position="1"/>
        <end position="134"/>
    </location>
</feature>
<dbReference type="Gene3D" id="3.90.79.10">
    <property type="entry name" value="Nucleoside Triphosphate Pyrophosphohydrolase"/>
    <property type="match status" value="1"/>
</dbReference>
<evidence type="ECO:0000256" key="1">
    <source>
        <dbReference type="ARBA" id="ARBA00001946"/>
    </source>
</evidence>
<evidence type="ECO:0000313" key="4">
    <source>
        <dbReference type="EMBL" id="KAF2391535.1"/>
    </source>
</evidence>
<dbReference type="Proteomes" id="UP000475265">
    <property type="component" value="Unassembled WGS sequence"/>
</dbReference>
<dbReference type="InterPro" id="IPR000086">
    <property type="entry name" value="NUDIX_hydrolase_dom"/>
</dbReference>
<comment type="cofactor">
    <cofactor evidence="1">
        <name>Mg(2+)</name>
        <dbReference type="ChEBI" id="CHEBI:18420"/>
    </cofactor>
</comment>
<evidence type="ECO:0000313" key="5">
    <source>
        <dbReference type="Proteomes" id="UP000475265"/>
    </source>
</evidence>
<dbReference type="CDD" id="cd04663">
    <property type="entry name" value="NUDIX_Hydrolase"/>
    <property type="match status" value="1"/>
</dbReference>
<dbReference type="AlphaFoldDB" id="A0A6L5BU07"/>
<accession>A0A6L5BU07</accession>
<dbReference type="GO" id="GO:0016787">
    <property type="term" value="F:hydrolase activity"/>
    <property type="evidence" value="ECO:0007669"/>
    <property type="project" value="UniProtKB-KW"/>
</dbReference>
<dbReference type="PROSITE" id="PS00893">
    <property type="entry name" value="NUDIX_BOX"/>
    <property type="match status" value="1"/>
</dbReference>
<gene>
    <name evidence="4" type="ORF">FX983_06020</name>
</gene>
<protein>
    <recommendedName>
        <fullName evidence="3">Nudix hydrolase domain-containing protein</fullName>
    </recommendedName>
</protein>
<dbReference type="Pfam" id="PF00293">
    <property type="entry name" value="NUDIX"/>
    <property type="match status" value="1"/>
</dbReference>
<evidence type="ECO:0000256" key="2">
    <source>
        <dbReference type="ARBA" id="ARBA00022801"/>
    </source>
</evidence>
<keyword evidence="2" id="KW-0378">Hydrolase</keyword>
<reference evidence="4 5" key="1">
    <citation type="submission" date="2019-12" db="EMBL/GenBank/DDBJ databases">
        <title>Endophytic bacteria associated with Panax ginseng seedlings.</title>
        <authorList>
            <person name="Park J.M."/>
            <person name="Shin R."/>
            <person name="Jo S.H."/>
        </authorList>
    </citation>
    <scope>NUCLEOTIDE SEQUENCE [LARGE SCALE GENOMIC DNA]</scope>
    <source>
        <strain evidence="4 5">PgKB32</strain>
    </source>
</reference>
<dbReference type="EMBL" id="JAAAXX010000002">
    <property type="protein sequence ID" value="KAF2391535.1"/>
    <property type="molecule type" value="Genomic_DNA"/>
</dbReference>
<organism evidence="4 5">
    <name type="scientific">Pseudomonas frederiksbergensis</name>
    <dbReference type="NCBI Taxonomy" id="104087"/>
    <lineage>
        <taxon>Bacteria</taxon>
        <taxon>Pseudomonadati</taxon>
        <taxon>Pseudomonadota</taxon>
        <taxon>Gammaproteobacteria</taxon>
        <taxon>Pseudomonadales</taxon>
        <taxon>Pseudomonadaceae</taxon>
        <taxon>Pseudomonas</taxon>
    </lineage>
</organism>
<dbReference type="InterPro" id="IPR015797">
    <property type="entry name" value="NUDIX_hydrolase-like_dom_sf"/>
</dbReference>
<dbReference type="RefSeq" id="WP_163913897.1">
    <property type="nucleotide sequence ID" value="NZ_JAAAXX010000002.1"/>
</dbReference>
<comment type="caution">
    <text evidence="4">The sequence shown here is derived from an EMBL/GenBank/DDBJ whole genome shotgun (WGS) entry which is preliminary data.</text>
</comment>